<dbReference type="EMBL" id="VSRR010002795">
    <property type="protein sequence ID" value="MPC33273.1"/>
    <property type="molecule type" value="Genomic_DNA"/>
</dbReference>
<accession>A0A5B7EJN6</accession>
<name>A0A5B7EJN6_PORTR</name>
<keyword evidence="4" id="KW-1185">Reference proteome</keyword>
<sequence length="122" mass="13828">MEATWRQVLSNLCFVGQAMTRWYQLAASNAQYAVGNHFWLYNTRKKRGLAPKLQSYWEGLYTILQRLSAVTYKLGDGTSRRPRIVHVDHLWAAVEEGHFMWGQQGPPLSPDSEVGSDSEVGG</sequence>
<dbReference type="Pfam" id="PF22938">
    <property type="entry name" value="Integrase_p58_C"/>
    <property type="match status" value="1"/>
</dbReference>
<feature type="region of interest" description="Disordered" evidence="1">
    <location>
        <begin position="102"/>
        <end position="122"/>
    </location>
</feature>
<dbReference type="InterPro" id="IPR054465">
    <property type="entry name" value="Integrase_p58-like_C"/>
</dbReference>
<feature type="domain" description="Integrase p58-like C-terminal" evidence="2">
    <location>
        <begin position="61"/>
        <end position="91"/>
    </location>
</feature>
<evidence type="ECO:0000313" key="3">
    <source>
        <dbReference type="EMBL" id="MPC33273.1"/>
    </source>
</evidence>
<comment type="caution">
    <text evidence="3">The sequence shown here is derived from an EMBL/GenBank/DDBJ whole genome shotgun (WGS) entry which is preliminary data.</text>
</comment>
<reference evidence="3 4" key="1">
    <citation type="submission" date="2019-05" db="EMBL/GenBank/DDBJ databases">
        <title>Another draft genome of Portunus trituberculatus and its Hox gene families provides insights of decapod evolution.</title>
        <authorList>
            <person name="Jeong J.-H."/>
            <person name="Song I."/>
            <person name="Kim S."/>
            <person name="Choi T."/>
            <person name="Kim D."/>
            <person name="Ryu S."/>
            <person name="Kim W."/>
        </authorList>
    </citation>
    <scope>NUCLEOTIDE SEQUENCE [LARGE SCALE GENOMIC DNA]</scope>
    <source>
        <tissue evidence="3">Muscle</tissue>
    </source>
</reference>
<organism evidence="3 4">
    <name type="scientific">Portunus trituberculatus</name>
    <name type="common">Swimming crab</name>
    <name type="synonym">Neptunus trituberculatus</name>
    <dbReference type="NCBI Taxonomy" id="210409"/>
    <lineage>
        <taxon>Eukaryota</taxon>
        <taxon>Metazoa</taxon>
        <taxon>Ecdysozoa</taxon>
        <taxon>Arthropoda</taxon>
        <taxon>Crustacea</taxon>
        <taxon>Multicrustacea</taxon>
        <taxon>Malacostraca</taxon>
        <taxon>Eumalacostraca</taxon>
        <taxon>Eucarida</taxon>
        <taxon>Decapoda</taxon>
        <taxon>Pleocyemata</taxon>
        <taxon>Brachyura</taxon>
        <taxon>Eubrachyura</taxon>
        <taxon>Portunoidea</taxon>
        <taxon>Portunidae</taxon>
        <taxon>Portuninae</taxon>
        <taxon>Portunus</taxon>
    </lineage>
</organism>
<evidence type="ECO:0000259" key="2">
    <source>
        <dbReference type="Pfam" id="PF22938"/>
    </source>
</evidence>
<proteinExistence type="predicted"/>
<gene>
    <name evidence="3" type="ORF">E2C01_026618</name>
</gene>
<dbReference type="Proteomes" id="UP000324222">
    <property type="component" value="Unassembled WGS sequence"/>
</dbReference>
<dbReference type="OrthoDB" id="6374606at2759"/>
<dbReference type="AlphaFoldDB" id="A0A5B7EJN6"/>
<protein>
    <recommendedName>
        <fullName evidence="2">Integrase p58-like C-terminal domain-containing protein</fullName>
    </recommendedName>
</protein>
<evidence type="ECO:0000256" key="1">
    <source>
        <dbReference type="SAM" id="MobiDB-lite"/>
    </source>
</evidence>
<evidence type="ECO:0000313" key="4">
    <source>
        <dbReference type="Proteomes" id="UP000324222"/>
    </source>
</evidence>